<feature type="transmembrane region" description="Helical" evidence="6">
    <location>
        <begin position="56"/>
        <end position="77"/>
    </location>
</feature>
<dbReference type="OMA" id="LCITTNI"/>
<dbReference type="Proteomes" id="UP000011083">
    <property type="component" value="Unassembled WGS sequence"/>
</dbReference>
<dbReference type="GeneID" id="14917421"/>
<evidence type="ECO:0000256" key="4">
    <source>
        <dbReference type="ARBA" id="ARBA00023136"/>
    </source>
</evidence>
<dbReference type="OrthoDB" id="16423at2759"/>
<evidence type="ECO:0000256" key="2">
    <source>
        <dbReference type="ARBA" id="ARBA00022692"/>
    </source>
</evidence>
<keyword evidence="2 6" id="KW-0812">Transmembrane</keyword>
<keyword evidence="4 6" id="KW-0472">Membrane</keyword>
<keyword evidence="3 6" id="KW-1133">Transmembrane helix</keyword>
<evidence type="ECO:0000256" key="5">
    <source>
        <dbReference type="SAM" id="MobiDB-lite"/>
    </source>
</evidence>
<feature type="transmembrane region" description="Helical" evidence="6">
    <location>
        <begin position="142"/>
        <end position="161"/>
    </location>
</feature>
<comment type="subcellular location">
    <subcellularLocation>
        <location evidence="1">Membrane</location>
        <topology evidence="1">Multi-pass membrane protein</topology>
    </subcellularLocation>
</comment>
<feature type="transmembrane region" description="Helical" evidence="6">
    <location>
        <begin position="231"/>
        <end position="250"/>
    </location>
</feature>
<dbReference type="EMBL" id="KB007985">
    <property type="protein sequence ID" value="ELR16674.1"/>
    <property type="molecule type" value="Genomic_DNA"/>
</dbReference>
<name>L8GU22_ACACF</name>
<evidence type="ECO:0000256" key="3">
    <source>
        <dbReference type="ARBA" id="ARBA00022989"/>
    </source>
</evidence>
<gene>
    <name evidence="8" type="ORF">ACA1_089220</name>
</gene>
<dbReference type="RefSeq" id="XP_004338687.1">
    <property type="nucleotide sequence ID" value="XM_004338639.1"/>
</dbReference>
<feature type="transmembrane region" description="Helical" evidence="6">
    <location>
        <begin position="204"/>
        <end position="225"/>
    </location>
</feature>
<dbReference type="InterPro" id="IPR004853">
    <property type="entry name" value="Sugar_P_trans_dom"/>
</dbReference>
<evidence type="ECO:0000256" key="6">
    <source>
        <dbReference type="SAM" id="Phobius"/>
    </source>
</evidence>
<dbReference type="KEGG" id="acan:ACA1_089220"/>
<protein>
    <submittedName>
        <fullName evidence="8">Solute carrier family 35, member E3, putative</fullName>
    </submittedName>
</protein>
<feature type="transmembrane region" description="Helical" evidence="6">
    <location>
        <begin position="112"/>
        <end position="130"/>
    </location>
</feature>
<evidence type="ECO:0000313" key="8">
    <source>
        <dbReference type="EMBL" id="ELR16674.1"/>
    </source>
</evidence>
<evidence type="ECO:0000313" key="9">
    <source>
        <dbReference type="Proteomes" id="UP000011083"/>
    </source>
</evidence>
<feature type="transmembrane region" description="Helical" evidence="6">
    <location>
        <begin position="6"/>
        <end position="24"/>
    </location>
</feature>
<sequence>MTFFHFVVTFLGLVVCWQLGLFTPKRAPMQHVLPLCLSFCGFVVLTNLSLQYNSVGFYQIAKIGTTPTVVVLETLYFGKVFSQKTKLSLIPVCLGVLLTSATDIQFNFIGAVYAFLGVLVTSMYQIWVGTKQKELGLDSMQLLFNQAPISAIMLLFLIPVFEDPSEILSYPYDTQSVIAIFISSVLAFCVNLSIFLVIGRTSAVTYNVVGYFKLALVVLGGFLLFQYPVMPLNILGILLTLSGVVIYTHIKLAETAAAQELAQSKEVDLSSVNVVEDDLKPFNSQHTEQEDDEYSEGRDK</sequence>
<dbReference type="Pfam" id="PF03151">
    <property type="entry name" value="TPT"/>
    <property type="match status" value="1"/>
</dbReference>
<evidence type="ECO:0000256" key="1">
    <source>
        <dbReference type="ARBA" id="ARBA00004141"/>
    </source>
</evidence>
<feature type="transmembrane region" description="Helical" evidence="6">
    <location>
        <begin position="176"/>
        <end position="197"/>
    </location>
</feature>
<keyword evidence="9" id="KW-1185">Reference proteome</keyword>
<dbReference type="PANTHER" id="PTHR11132">
    <property type="entry name" value="SOLUTE CARRIER FAMILY 35"/>
    <property type="match status" value="1"/>
</dbReference>
<reference evidence="8 9" key="1">
    <citation type="journal article" date="2013" name="Genome Biol.">
        <title>Genome of Acanthamoeba castellanii highlights extensive lateral gene transfer and early evolution of tyrosine kinase signaling.</title>
        <authorList>
            <person name="Clarke M."/>
            <person name="Lohan A.J."/>
            <person name="Liu B."/>
            <person name="Lagkouvardos I."/>
            <person name="Roy S."/>
            <person name="Zafar N."/>
            <person name="Bertelli C."/>
            <person name="Schilde C."/>
            <person name="Kianianmomeni A."/>
            <person name="Burglin T.R."/>
            <person name="Frech C."/>
            <person name="Turcotte B."/>
            <person name="Kopec K.O."/>
            <person name="Synnott J.M."/>
            <person name="Choo C."/>
            <person name="Paponov I."/>
            <person name="Finkler A."/>
            <person name="Soon Heng Tan C."/>
            <person name="Hutchins A.P."/>
            <person name="Weinmeier T."/>
            <person name="Rattei T."/>
            <person name="Chu J.S."/>
            <person name="Gimenez G."/>
            <person name="Irimia M."/>
            <person name="Rigden D.J."/>
            <person name="Fitzpatrick D.A."/>
            <person name="Lorenzo-Morales J."/>
            <person name="Bateman A."/>
            <person name="Chiu C.H."/>
            <person name="Tang P."/>
            <person name="Hegemann P."/>
            <person name="Fromm H."/>
            <person name="Raoult D."/>
            <person name="Greub G."/>
            <person name="Miranda-Saavedra D."/>
            <person name="Chen N."/>
            <person name="Nash P."/>
            <person name="Ginger M.L."/>
            <person name="Horn M."/>
            <person name="Schaap P."/>
            <person name="Caler L."/>
            <person name="Loftus B."/>
        </authorList>
    </citation>
    <scope>NUCLEOTIDE SEQUENCE [LARGE SCALE GENOMIC DNA]</scope>
    <source>
        <strain evidence="8 9">Neff</strain>
    </source>
</reference>
<dbReference type="AlphaFoldDB" id="L8GU22"/>
<dbReference type="InterPro" id="IPR050186">
    <property type="entry name" value="TPT_transporter"/>
</dbReference>
<feature type="region of interest" description="Disordered" evidence="5">
    <location>
        <begin position="278"/>
        <end position="300"/>
    </location>
</feature>
<accession>L8GU22</accession>
<dbReference type="VEuPathDB" id="AmoebaDB:ACA1_089220"/>
<organism evidence="8 9">
    <name type="scientific">Acanthamoeba castellanii (strain ATCC 30010 / Neff)</name>
    <dbReference type="NCBI Taxonomy" id="1257118"/>
    <lineage>
        <taxon>Eukaryota</taxon>
        <taxon>Amoebozoa</taxon>
        <taxon>Discosea</taxon>
        <taxon>Longamoebia</taxon>
        <taxon>Centramoebida</taxon>
        <taxon>Acanthamoebidae</taxon>
        <taxon>Acanthamoeba</taxon>
    </lineage>
</organism>
<feature type="transmembrane region" description="Helical" evidence="6">
    <location>
        <begin position="31"/>
        <end position="50"/>
    </location>
</feature>
<proteinExistence type="predicted"/>
<dbReference type="GO" id="GO:0016020">
    <property type="term" value="C:membrane"/>
    <property type="evidence" value="ECO:0007669"/>
    <property type="project" value="UniProtKB-SubCell"/>
</dbReference>
<evidence type="ECO:0000259" key="7">
    <source>
        <dbReference type="Pfam" id="PF03151"/>
    </source>
</evidence>
<dbReference type="STRING" id="1257118.L8GU22"/>
<feature type="domain" description="Sugar phosphate transporter" evidence="7">
    <location>
        <begin position="2"/>
        <end position="247"/>
    </location>
</feature>